<protein>
    <recommendedName>
        <fullName evidence="5">Alanine racemase</fullName>
        <ecNumber evidence="5">5.1.1.1</ecNumber>
    </recommendedName>
</protein>
<dbReference type="Gene3D" id="3.20.20.10">
    <property type="entry name" value="Alanine racemase"/>
    <property type="match status" value="1"/>
</dbReference>
<accession>A0A2A6DWX4</accession>
<feature type="binding site" evidence="5 7">
    <location>
        <position position="137"/>
    </location>
    <ligand>
        <name>substrate</name>
    </ligand>
</feature>
<comment type="catalytic activity">
    <reaction evidence="1 5">
        <text>L-alanine = D-alanine</text>
        <dbReference type="Rhea" id="RHEA:20249"/>
        <dbReference type="ChEBI" id="CHEBI:57416"/>
        <dbReference type="ChEBI" id="CHEBI:57972"/>
        <dbReference type="EC" id="5.1.1.1"/>
    </reaction>
</comment>
<evidence type="ECO:0000256" key="1">
    <source>
        <dbReference type="ARBA" id="ARBA00000316"/>
    </source>
</evidence>
<feature type="active site" description="Proton acceptor; specific for L-alanine" evidence="5">
    <location>
        <position position="268"/>
    </location>
</feature>
<dbReference type="InterPro" id="IPR029066">
    <property type="entry name" value="PLP-binding_barrel"/>
</dbReference>
<dbReference type="FunFam" id="3.20.20.10:FF:000002">
    <property type="entry name" value="Alanine racemase"/>
    <property type="match status" value="1"/>
</dbReference>
<name>A0A2A6DWX4_9BACL</name>
<comment type="function">
    <text evidence="5">Catalyzes the interconversion of L-alanine and D-alanine. May also act on other amino acids.</text>
</comment>
<dbReference type="EC" id="5.1.1.1" evidence="5"/>
<dbReference type="Proteomes" id="UP000243688">
    <property type="component" value="Unassembled WGS sequence"/>
</dbReference>
<feature type="modified residue" description="N6-(pyridoxal phosphate)lysine" evidence="5 6">
    <location>
        <position position="40"/>
    </location>
</feature>
<evidence type="ECO:0000256" key="4">
    <source>
        <dbReference type="ARBA" id="ARBA00023235"/>
    </source>
</evidence>
<evidence type="ECO:0000256" key="7">
    <source>
        <dbReference type="PIRSR" id="PIRSR600821-52"/>
    </source>
</evidence>
<keyword evidence="4 5" id="KW-0413">Isomerase</keyword>
<dbReference type="NCBIfam" id="TIGR00492">
    <property type="entry name" value="alr"/>
    <property type="match status" value="1"/>
</dbReference>
<comment type="pathway">
    <text evidence="5">Amino-acid biosynthesis; D-alanine biosynthesis; D-alanine from L-alanine: step 1/1.</text>
</comment>
<reference evidence="9 10" key="1">
    <citation type="submission" date="2016-12" db="EMBL/GenBank/DDBJ databases">
        <title>Candidatus Reconcilibacillus cellulovorans genome.</title>
        <authorList>
            <person name="Kolinko S."/>
            <person name="Wu Y.-W."/>
            <person name="Tachea F."/>
            <person name="Denzel E."/>
            <person name="Hiras J."/>
            <person name="Baecker N."/>
            <person name="Chan L.J."/>
            <person name="Eichorst S.A."/>
            <person name="Frey D."/>
            <person name="Adams P.D."/>
            <person name="Pray T."/>
            <person name="Tanjore D."/>
            <person name="Petzold C.J."/>
            <person name="Gladden J.M."/>
            <person name="Simmons B.A."/>
            <person name="Singer S.W."/>
        </authorList>
    </citation>
    <scope>NUCLEOTIDE SEQUENCE [LARGE SCALE GENOMIC DNA]</scope>
    <source>
        <strain evidence="9">JTherm</strain>
    </source>
</reference>
<dbReference type="InterPro" id="IPR011079">
    <property type="entry name" value="Ala_racemase_C"/>
</dbReference>
<dbReference type="CDD" id="cd00430">
    <property type="entry name" value="PLPDE_III_AR"/>
    <property type="match status" value="1"/>
</dbReference>
<dbReference type="GO" id="GO:0005829">
    <property type="term" value="C:cytosol"/>
    <property type="evidence" value="ECO:0007669"/>
    <property type="project" value="TreeGrafter"/>
</dbReference>
<dbReference type="Pfam" id="PF00842">
    <property type="entry name" value="Ala_racemase_C"/>
    <property type="match status" value="1"/>
</dbReference>
<dbReference type="Pfam" id="PF01168">
    <property type="entry name" value="Ala_racemase_N"/>
    <property type="match status" value="1"/>
</dbReference>
<keyword evidence="3 5" id="KW-0663">Pyridoxal phosphate</keyword>
<sequence length="401" mass="43950">MDLYSYRPTRVEISLDALRRNLLAFRRALPDGVAVMAVVKANAYGHGAVMAAREAEAAGAAYLGVAFLDEALELRRAGVGLPILVLGYTPPEGLAVAARHRVTLTVFSEDVLEALRAGRQGDAPLAVHVKIDTGMGRLGLLPGEDAVRFVEALARTPGVLLEGLFTHYACADEADKRYTREQYVKFRRFVETLRARDLTFRWVHAGNSAAGLDTPEWTFNMLRLGIGLYGLYPSEEVNRRRVALEPVMSFRTAVVHLKTLPPNSGVSYGAVYRTSGYERIATLPVGYADGYSRMLTGKAEVLIRGVRAPVVGRICMDQCMVRVDGVPGVSLHDEVVLFGKQGDACLPADEVARWLGTIHYEVTCMVSHRVPRIYLRNGEPVSAENPLIGEDFGARTANRHT</sequence>
<dbReference type="UniPathway" id="UPA00042">
    <property type="reaction ID" value="UER00497"/>
</dbReference>
<dbReference type="GO" id="GO:0008784">
    <property type="term" value="F:alanine racemase activity"/>
    <property type="evidence" value="ECO:0007669"/>
    <property type="project" value="UniProtKB-UniRule"/>
</dbReference>
<dbReference type="InterPro" id="IPR000821">
    <property type="entry name" value="Ala_racemase"/>
</dbReference>
<dbReference type="SUPFAM" id="SSF50621">
    <property type="entry name" value="Alanine racemase C-terminal domain-like"/>
    <property type="match status" value="1"/>
</dbReference>
<dbReference type="InterPro" id="IPR009006">
    <property type="entry name" value="Ala_racemase/Decarboxylase_C"/>
</dbReference>
<dbReference type="InterPro" id="IPR020622">
    <property type="entry name" value="Ala_racemase_pyridoxalP-BS"/>
</dbReference>
<proteinExistence type="inferred from homology"/>
<dbReference type="SMART" id="SM01005">
    <property type="entry name" value="Ala_racemase_C"/>
    <property type="match status" value="1"/>
</dbReference>
<feature type="active site" description="Proton acceptor; specific for D-alanine" evidence="5">
    <location>
        <position position="40"/>
    </location>
</feature>
<dbReference type="FunFam" id="2.40.37.10:FF:000006">
    <property type="entry name" value="Alanine racemase"/>
    <property type="match status" value="1"/>
</dbReference>
<evidence type="ECO:0000259" key="8">
    <source>
        <dbReference type="SMART" id="SM01005"/>
    </source>
</evidence>
<evidence type="ECO:0000256" key="5">
    <source>
        <dbReference type="HAMAP-Rule" id="MF_01201"/>
    </source>
</evidence>
<comment type="caution">
    <text evidence="9">The sequence shown here is derived from an EMBL/GenBank/DDBJ whole genome shotgun (WGS) entry which is preliminary data.</text>
</comment>
<dbReference type="GO" id="GO:0030632">
    <property type="term" value="P:D-alanine biosynthetic process"/>
    <property type="evidence" value="ECO:0007669"/>
    <property type="project" value="UniProtKB-UniRule"/>
</dbReference>
<dbReference type="GO" id="GO:0009252">
    <property type="term" value="P:peptidoglycan biosynthetic process"/>
    <property type="evidence" value="ECO:0007669"/>
    <property type="project" value="TreeGrafter"/>
</dbReference>
<feature type="binding site" evidence="5 7">
    <location>
        <position position="316"/>
    </location>
    <ligand>
        <name>substrate</name>
    </ligand>
</feature>
<dbReference type="SUPFAM" id="SSF51419">
    <property type="entry name" value="PLP-binding barrel"/>
    <property type="match status" value="1"/>
</dbReference>
<dbReference type="PRINTS" id="PR00992">
    <property type="entry name" value="ALARACEMASE"/>
</dbReference>
<comment type="similarity">
    <text evidence="5">Belongs to the alanine racemase family.</text>
</comment>
<gene>
    <name evidence="9" type="ORF">BLM47_11890</name>
</gene>
<dbReference type="PANTHER" id="PTHR30511">
    <property type="entry name" value="ALANINE RACEMASE"/>
    <property type="match status" value="1"/>
</dbReference>
<evidence type="ECO:0000256" key="2">
    <source>
        <dbReference type="ARBA" id="ARBA00001933"/>
    </source>
</evidence>
<dbReference type="AlphaFoldDB" id="A0A2A6DWX4"/>
<comment type="cofactor">
    <cofactor evidence="2 5 6">
        <name>pyridoxal 5'-phosphate</name>
        <dbReference type="ChEBI" id="CHEBI:597326"/>
    </cofactor>
</comment>
<organism evidence="9 10">
    <name type="scientific">Candidatus Reconcilbacillus cellulovorans</name>
    <dbReference type="NCBI Taxonomy" id="1906605"/>
    <lineage>
        <taxon>Bacteria</taxon>
        <taxon>Bacillati</taxon>
        <taxon>Bacillota</taxon>
        <taxon>Bacilli</taxon>
        <taxon>Bacillales</taxon>
        <taxon>Paenibacillaceae</taxon>
        <taxon>Candidatus Reconcilbacillus</taxon>
    </lineage>
</organism>
<evidence type="ECO:0000313" key="10">
    <source>
        <dbReference type="Proteomes" id="UP000243688"/>
    </source>
</evidence>
<dbReference type="InterPro" id="IPR001608">
    <property type="entry name" value="Ala_racemase_N"/>
</dbReference>
<evidence type="ECO:0000256" key="3">
    <source>
        <dbReference type="ARBA" id="ARBA00022898"/>
    </source>
</evidence>
<dbReference type="GO" id="GO:0030170">
    <property type="term" value="F:pyridoxal phosphate binding"/>
    <property type="evidence" value="ECO:0007669"/>
    <property type="project" value="UniProtKB-UniRule"/>
</dbReference>
<feature type="domain" description="Alanine racemase C-terminal" evidence="8">
    <location>
        <begin position="247"/>
        <end position="375"/>
    </location>
</feature>
<dbReference type="Gene3D" id="2.40.37.10">
    <property type="entry name" value="Lyase, Ornithine Decarboxylase, Chain A, domain 1"/>
    <property type="match status" value="1"/>
</dbReference>
<evidence type="ECO:0000313" key="9">
    <source>
        <dbReference type="EMBL" id="PDO09558.1"/>
    </source>
</evidence>
<dbReference type="HAMAP" id="MF_01201">
    <property type="entry name" value="Ala_racemase"/>
    <property type="match status" value="1"/>
</dbReference>
<dbReference type="EMBL" id="MOXJ01000035">
    <property type="protein sequence ID" value="PDO09558.1"/>
    <property type="molecule type" value="Genomic_DNA"/>
</dbReference>
<dbReference type="PANTHER" id="PTHR30511:SF0">
    <property type="entry name" value="ALANINE RACEMASE, CATABOLIC-RELATED"/>
    <property type="match status" value="1"/>
</dbReference>
<evidence type="ECO:0000256" key="6">
    <source>
        <dbReference type="PIRSR" id="PIRSR600821-50"/>
    </source>
</evidence>
<dbReference type="PROSITE" id="PS00395">
    <property type="entry name" value="ALANINE_RACEMASE"/>
    <property type="match status" value="1"/>
</dbReference>